<keyword evidence="3" id="KW-1185">Reference proteome</keyword>
<accession>A0AAE0G835</accession>
<proteinExistence type="predicted"/>
<sequence length="122" mass="13545">MDAAGAVLCVKSIGAYKFCQPCEVTAARVAKFIVDEDSNMIAAINDPTGDVPRRAIQPVEKLSDPNHLHKLLYKALAELRKEKRWAGGTLSKSVIEYFDKLYRYVIKSVAVIGGPPGRRDRR</sequence>
<evidence type="ECO:0000259" key="1">
    <source>
        <dbReference type="Pfam" id="PF20700"/>
    </source>
</evidence>
<dbReference type="Proteomes" id="UP001190700">
    <property type="component" value="Unassembled WGS sequence"/>
</dbReference>
<reference evidence="2 3" key="1">
    <citation type="journal article" date="2015" name="Genome Biol. Evol.">
        <title>Comparative Genomics of a Bacterivorous Green Alga Reveals Evolutionary Causalities and Consequences of Phago-Mixotrophic Mode of Nutrition.</title>
        <authorList>
            <person name="Burns J.A."/>
            <person name="Paasch A."/>
            <person name="Narechania A."/>
            <person name="Kim E."/>
        </authorList>
    </citation>
    <scope>NUCLEOTIDE SEQUENCE [LARGE SCALE GENOMIC DNA]</scope>
    <source>
        <strain evidence="2 3">PLY_AMNH</strain>
    </source>
</reference>
<comment type="caution">
    <text evidence="2">The sequence shown here is derived from an EMBL/GenBank/DDBJ whole genome shotgun (WGS) entry which is preliminary data.</text>
</comment>
<name>A0AAE0G835_9CHLO</name>
<evidence type="ECO:0000313" key="2">
    <source>
        <dbReference type="EMBL" id="KAK3273008.1"/>
    </source>
</evidence>
<protein>
    <recommendedName>
        <fullName evidence="1">Mutator-like transposase domain-containing protein</fullName>
    </recommendedName>
</protein>
<dbReference type="Pfam" id="PF20700">
    <property type="entry name" value="Mutator"/>
    <property type="match status" value="1"/>
</dbReference>
<organism evidence="2 3">
    <name type="scientific">Cymbomonas tetramitiformis</name>
    <dbReference type="NCBI Taxonomy" id="36881"/>
    <lineage>
        <taxon>Eukaryota</taxon>
        <taxon>Viridiplantae</taxon>
        <taxon>Chlorophyta</taxon>
        <taxon>Pyramimonadophyceae</taxon>
        <taxon>Pyramimonadales</taxon>
        <taxon>Pyramimonadaceae</taxon>
        <taxon>Cymbomonas</taxon>
    </lineage>
</organism>
<dbReference type="EMBL" id="LGRX02008679">
    <property type="protein sequence ID" value="KAK3273008.1"/>
    <property type="molecule type" value="Genomic_DNA"/>
</dbReference>
<dbReference type="InterPro" id="IPR049012">
    <property type="entry name" value="Mutator_transp_dom"/>
</dbReference>
<evidence type="ECO:0000313" key="3">
    <source>
        <dbReference type="Proteomes" id="UP001190700"/>
    </source>
</evidence>
<dbReference type="AlphaFoldDB" id="A0AAE0G835"/>
<feature type="domain" description="Mutator-like transposase" evidence="1">
    <location>
        <begin position="23"/>
        <end position="107"/>
    </location>
</feature>
<gene>
    <name evidence="2" type="ORF">CYMTET_18729</name>
</gene>